<dbReference type="PANTHER" id="PTHR46268:SF6">
    <property type="entry name" value="UNIVERSAL STRESS PROTEIN UP12"/>
    <property type="match status" value="1"/>
</dbReference>
<dbReference type="EMBL" id="CP047418">
    <property type="protein sequence ID" value="QLL78566.1"/>
    <property type="molecule type" value="Genomic_DNA"/>
</dbReference>
<dbReference type="RefSeq" id="WP_180848741.1">
    <property type="nucleotide sequence ID" value="NZ_CP047418.1"/>
</dbReference>
<dbReference type="SUPFAM" id="SSF52402">
    <property type="entry name" value="Adenine nucleotide alpha hydrolases-like"/>
    <property type="match status" value="1"/>
</dbReference>
<accession>A0A7H9ELK5</accession>
<dbReference type="KEGG" id="lsw:GTO87_08210"/>
<organism evidence="3 4">
    <name type="scientific">Ligilactobacillus saerimneri</name>
    <dbReference type="NCBI Taxonomy" id="228229"/>
    <lineage>
        <taxon>Bacteria</taxon>
        <taxon>Bacillati</taxon>
        <taxon>Bacillota</taxon>
        <taxon>Bacilli</taxon>
        <taxon>Lactobacillales</taxon>
        <taxon>Lactobacillaceae</taxon>
        <taxon>Ligilactobacillus</taxon>
    </lineage>
</organism>
<dbReference type="PANTHER" id="PTHR46268">
    <property type="entry name" value="STRESS RESPONSE PROTEIN NHAX"/>
    <property type="match status" value="1"/>
</dbReference>
<name>A0A7H9ELK5_9LACO</name>
<evidence type="ECO:0000313" key="4">
    <source>
        <dbReference type="Proteomes" id="UP000510886"/>
    </source>
</evidence>
<dbReference type="InterPro" id="IPR006015">
    <property type="entry name" value="Universal_stress_UspA"/>
</dbReference>
<proteinExistence type="inferred from homology"/>
<dbReference type="AlphaFoldDB" id="A0A7H9ELK5"/>
<gene>
    <name evidence="3" type="ORF">GTO87_08210</name>
</gene>
<dbReference type="Proteomes" id="UP000510886">
    <property type="component" value="Chromosome"/>
</dbReference>
<dbReference type="InterPro" id="IPR014729">
    <property type="entry name" value="Rossmann-like_a/b/a_fold"/>
</dbReference>
<evidence type="ECO:0000256" key="1">
    <source>
        <dbReference type="ARBA" id="ARBA00008791"/>
    </source>
</evidence>
<feature type="domain" description="UspA" evidence="2">
    <location>
        <begin position="7"/>
        <end position="152"/>
    </location>
</feature>
<evidence type="ECO:0000259" key="2">
    <source>
        <dbReference type="Pfam" id="PF00582"/>
    </source>
</evidence>
<dbReference type="Gene3D" id="3.40.50.620">
    <property type="entry name" value="HUPs"/>
    <property type="match status" value="1"/>
</dbReference>
<comment type="similarity">
    <text evidence="1">Belongs to the universal stress protein A family.</text>
</comment>
<sequence length="158" mass="18005">MAYMMNYKRILVAVDGSQGSRYALEDAVNLVKETTTRLDVLRVLDLNTLEYGGAGVALDGERIYEIEQEAEQEMLRLRKEIVEEKGLDDSQVYVHLRFGNPKRIIAREFPQEYKSNLIVLGYTGRNFIERVMMGSVAAYVTREALCDVLTCKGNNETK</sequence>
<dbReference type="CDD" id="cd00293">
    <property type="entry name" value="USP-like"/>
    <property type="match status" value="1"/>
</dbReference>
<protein>
    <submittedName>
        <fullName evidence="3">Universal stress protein</fullName>
    </submittedName>
</protein>
<dbReference type="PRINTS" id="PR01438">
    <property type="entry name" value="UNVRSLSTRESS"/>
</dbReference>
<dbReference type="Pfam" id="PF00582">
    <property type="entry name" value="Usp"/>
    <property type="match status" value="1"/>
</dbReference>
<evidence type="ECO:0000313" key="3">
    <source>
        <dbReference type="EMBL" id="QLL78566.1"/>
    </source>
</evidence>
<reference evidence="3 4" key="1">
    <citation type="submission" date="2020-01" db="EMBL/GenBank/DDBJ databases">
        <title>Complete and circular genome sequences of six lactobacillus isolates from horses.</title>
        <authorList>
            <person name="Hassan H.M."/>
        </authorList>
    </citation>
    <scope>NUCLEOTIDE SEQUENCE [LARGE SCALE GENOMIC DNA]</scope>
    <source>
        <strain evidence="3 4">1A</strain>
    </source>
</reference>
<dbReference type="InterPro" id="IPR006016">
    <property type="entry name" value="UspA"/>
</dbReference>